<dbReference type="EMBL" id="BDSP01000229">
    <property type="protein sequence ID" value="GAX25647.1"/>
    <property type="molecule type" value="Genomic_DNA"/>
</dbReference>
<evidence type="ECO:0000313" key="2">
    <source>
        <dbReference type="Proteomes" id="UP000198406"/>
    </source>
</evidence>
<proteinExistence type="predicted"/>
<reference evidence="1 2" key="1">
    <citation type="journal article" date="2015" name="Plant Cell">
        <title>Oil accumulation by the oleaginous diatom Fistulifera solaris as revealed by the genome and transcriptome.</title>
        <authorList>
            <person name="Tanaka T."/>
            <person name="Maeda Y."/>
            <person name="Veluchamy A."/>
            <person name="Tanaka M."/>
            <person name="Abida H."/>
            <person name="Marechal E."/>
            <person name="Bowler C."/>
            <person name="Muto M."/>
            <person name="Sunaga Y."/>
            <person name="Tanaka M."/>
            <person name="Yoshino T."/>
            <person name="Taniguchi T."/>
            <person name="Fukuda Y."/>
            <person name="Nemoto M."/>
            <person name="Matsumoto M."/>
            <person name="Wong P.S."/>
            <person name="Aburatani S."/>
            <person name="Fujibuchi W."/>
        </authorList>
    </citation>
    <scope>NUCLEOTIDE SEQUENCE [LARGE SCALE GENOMIC DNA]</scope>
    <source>
        <strain evidence="1 2">JPCC DA0580</strain>
    </source>
</reference>
<protein>
    <submittedName>
        <fullName evidence="1">Uncharacterized protein</fullName>
    </submittedName>
</protein>
<accession>A0A1Z5KHF3</accession>
<name>A0A1Z5KHF3_FISSO</name>
<dbReference type="InParanoid" id="A0A1Z5KHF3"/>
<comment type="caution">
    <text evidence="1">The sequence shown here is derived from an EMBL/GenBank/DDBJ whole genome shotgun (WGS) entry which is preliminary data.</text>
</comment>
<organism evidence="1 2">
    <name type="scientific">Fistulifera solaris</name>
    <name type="common">Oleaginous diatom</name>
    <dbReference type="NCBI Taxonomy" id="1519565"/>
    <lineage>
        <taxon>Eukaryota</taxon>
        <taxon>Sar</taxon>
        <taxon>Stramenopiles</taxon>
        <taxon>Ochrophyta</taxon>
        <taxon>Bacillariophyta</taxon>
        <taxon>Bacillariophyceae</taxon>
        <taxon>Bacillariophycidae</taxon>
        <taxon>Naviculales</taxon>
        <taxon>Naviculaceae</taxon>
        <taxon>Fistulifera</taxon>
    </lineage>
</organism>
<sequence>MTRFVEVLQESKALLDELLKQPGSFSLHDSPYPYFLDYILQQAQAGDVPRKISLVLSERESVSWSSRRIRKHREALVCREHFKEIINGRMALGIDSDGEDNFYYAGAFDLIACVDYARKQDPPPHFVSDAIISYRGLGEICDSYKDRATQCHTRLSEINARALTEYQDRVRQLYIPDFMINLWDKKVTIEDIAKNLYNVVPKLQNMVNRVEMVKRGGRRDGKVLPLIINAKD</sequence>
<evidence type="ECO:0000313" key="1">
    <source>
        <dbReference type="EMBL" id="GAX25647.1"/>
    </source>
</evidence>
<dbReference type="Proteomes" id="UP000198406">
    <property type="component" value="Unassembled WGS sequence"/>
</dbReference>
<gene>
    <name evidence="1" type="ORF">FisN_15Lu028</name>
</gene>
<keyword evidence="2" id="KW-1185">Reference proteome</keyword>
<dbReference type="AlphaFoldDB" id="A0A1Z5KHF3"/>